<evidence type="ECO:0000256" key="3">
    <source>
        <dbReference type="SAM" id="SignalP"/>
    </source>
</evidence>
<sequence length="175" mass="19728">MLNIFPASPSAAMKNHHPPHLPSFLNIILLSLLAHFTSSTEFNFNGFNHNDLLFYVSSSSWPGLVFIFVPTKGINGASSAQNLGIFNFSNDGDPNNHVFGVEFDVYENPEFNDINDNHVGIDLNFLTSVASYKAGHWVNDTSDEEKSFRELKLNYGKNYQVWIDYADFQINVTMV</sequence>
<evidence type="ECO:0000256" key="1">
    <source>
        <dbReference type="ARBA" id="ARBA00007606"/>
    </source>
</evidence>
<dbReference type="PANTHER" id="PTHR32401">
    <property type="entry name" value="CONCANAVALIN A-LIKE LECTIN FAMILY PROTEIN"/>
    <property type="match status" value="1"/>
</dbReference>
<dbReference type="EMBL" id="JBAMMX010000009">
    <property type="protein sequence ID" value="KAK6934051.1"/>
    <property type="molecule type" value="Genomic_DNA"/>
</dbReference>
<comment type="caution">
    <text evidence="5">The sequence shown here is derived from an EMBL/GenBank/DDBJ whole genome shotgun (WGS) entry which is preliminary data.</text>
</comment>
<keyword evidence="3" id="KW-0732">Signal</keyword>
<evidence type="ECO:0000259" key="4">
    <source>
        <dbReference type="Pfam" id="PF00139"/>
    </source>
</evidence>
<name>A0AAN8ZDF8_9MAGN</name>
<proteinExistence type="inferred from homology"/>
<dbReference type="GO" id="GO:0030246">
    <property type="term" value="F:carbohydrate binding"/>
    <property type="evidence" value="ECO:0007669"/>
    <property type="project" value="UniProtKB-KW"/>
</dbReference>
<keyword evidence="6" id="KW-1185">Reference proteome</keyword>
<dbReference type="Proteomes" id="UP001370490">
    <property type="component" value="Unassembled WGS sequence"/>
</dbReference>
<feature type="chain" id="PRO_5042891002" evidence="3">
    <location>
        <begin position="40"/>
        <end position="175"/>
    </location>
</feature>
<dbReference type="Pfam" id="PF00139">
    <property type="entry name" value="Lectin_legB"/>
    <property type="match status" value="1"/>
</dbReference>
<dbReference type="PANTHER" id="PTHR32401:SF38">
    <property type="entry name" value="LECTIN-LIKE PROTEIN"/>
    <property type="match status" value="1"/>
</dbReference>
<dbReference type="AlphaFoldDB" id="A0AAN8ZDF8"/>
<dbReference type="InterPro" id="IPR013320">
    <property type="entry name" value="ConA-like_dom_sf"/>
</dbReference>
<dbReference type="Gene3D" id="2.60.120.200">
    <property type="match status" value="1"/>
</dbReference>
<gene>
    <name evidence="5" type="ORF">RJ641_036945</name>
</gene>
<accession>A0AAN8ZDF8</accession>
<keyword evidence="2" id="KW-0430">Lectin</keyword>
<feature type="signal peptide" evidence="3">
    <location>
        <begin position="1"/>
        <end position="39"/>
    </location>
</feature>
<evidence type="ECO:0000313" key="5">
    <source>
        <dbReference type="EMBL" id="KAK6934051.1"/>
    </source>
</evidence>
<dbReference type="InterPro" id="IPR001220">
    <property type="entry name" value="Legume_lectin_dom"/>
</dbReference>
<feature type="domain" description="Legume lectin" evidence="4">
    <location>
        <begin position="39"/>
        <end position="174"/>
    </location>
</feature>
<evidence type="ECO:0000313" key="6">
    <source>
        <dbReference type="Proteomes" id="UP001370490"/>
    </source>
</evidence>
<organism evidence="5 6">
    <name type="scientific">Dillenia turbinata</name>
    <dbReference type="NCBI Taxonomy" id="194707"/>
    <lineage>
        <taxon>Eukaryota</taxon>
        <taxon>Viridiplantae</taxon>
        <taxon>Streptophyta</taxon>
        <taxon>Embryophyta</taxon>
        <taxon>Tracheophyta</taxon>
        <taxon>Spermatophyta</taxon>
        <taxon>Magnoliopsida</taxon>
        <taxon>eudicotyledons</taxon>
        <taxon>Gunneridae</taxon>
        <taxon>Pentapetalae</taxon>
        <taxon>Dilleniales</taxon>
        <taxon>Dilleniaceae</taxon>
        <taxon>Dillenia</taxon>
    </lineage>
</organism>
<dbReference type="SUPFAM" id="SSF49899">
    <property type="entry name" value="Concanavalin A-like lectins/glucanases"/>
    <property type="match status" value="1"/>
</dbReference>
<comment type="similarity">
    <text evidence="1">Belongs to the leguminous lectin family.</text>
</comment>
<evidence type="ECO:0000256" key="2">
    <source>
        <dbReference type="ARBA" id="ARBA00022734"/>
    </source>
</evidence>
<dbReference type="InterPro" id="IPR050258">
    <property type="entry name" value="Leguminous_Lectin"/>
</dbReference>
<protein>
    <submittedName>
        <fullName evidence="5">Legume lectin domain</fullName>
    </submittedName>
</protein>
<reference evidence="5 6" key="1">
    <citation type="submission" date="2023-12" db="EMBL/GenBank/DDBJ databases">
        <title>A high-quality genome assembly for Dillenia turbinata (Dilleniales).</title>
        <authorList>
            <person name="Chanderbali A."/>
        </authorList>
    </citation>
    <scope>NUCLEOTIDE SEQUENCE [LARGE SCALE GENOMIC DNA]</scope>
    <source>
        <strain evidence="5">LSX21</strain>
        <tissue evidence="5">Leaf</tissue>
    </source>
</reference>